<organism evidence="12 13">
    <name type="scientific">Candidatus Eubacterium avistercoris</name>
    <dbReference type="NCBI Taxonomy" id="2838567"/>
    <lineage>
        <taxon>Bacteria</taxon>
        <taxon>Bacillati</taxon>
        <taxon>Bacillota</taxon>
        <taxon>Clostridia</taxon>
        <taxon>Eubacteriales</taxon>
        <taxon>Eubacteriaceae</taxon>
        <taxon>Eubacterium</taxon>
    </lineage>
</organism>
<evidence type="ECO:0000256" key="6">
    <source>
        <dbReference type="ARBA" id="ARBA00023186"/>
    </source>
</evidence>
<dbReference type="EMBL" id="DXCH01000043">
    <property type="protein sequence ID" value="HIZ06621.1"/>
    <property type="molecule type" value="Genomic_DNA"/>
</dbReference>
<accession>A0A9D2D1B9</accession>
<evidence type="ECO:0000259" key="11">
    <source>
        <dbReference type="PROSITE" id="PS50059"/>
    </source>
</evidence>
<name>A0A9D2D1B9_9FIRM</name>
<keyword evidence="5 10" id="KW-0697">Rotamase</keyword>
<evidence type="ECO:0000256" key="2">
    <source>
        <dbReference type="ARBA" id="ARBA00004496"/>
    </source>
</evidence>
<dbReference type="EC" id="5.2.1.8" evidence="10"/>
<comment type="subcellular location">
    <subcellularLocation>
        <location evidence="2">Cytoplasm</location>
    </subcellularLocation>
</comment>
<protein>
    <recommendedName>
        <fullName evidence="10">peptidylprolyl isomerase</fullName>
        <ecNumber evidence="10">5.2.1.8</ecNumber>
    </recommendedName>
</protein>
<gene>
    <name evidence="12" type="primary">tig</name>
    <name evidence="12" type="ORF">IAA08_01650</name>
</gene>
<dbReference type="InterPro" id="IPR037041">
    <property type="entry name" value="Trigger_fac_C_sf"/>
</dbReference>
<dbReference type="InterPro" id="IPR027304">
    <property type="entry name" value="Trigger_fact/SurA_dom_sf"/>
</dbReference>
<evidence type="ECO:0000256" key="4">
    <source>
        <dbReference type="ARBA" id="ARBA00022618"/>
    </source>
</evidence>
<comment type="similarity">
    <text evidence="3">Belongs to the FKBP-type PPIase family. Tig subfamily.</text>
</comment>
<reference evidence="12" key="2">
    <citation type="submission" date="2021-04" db="EMBL/GenBank/DDBJ databases">
        <authorList>
            <person name="Gilroy R."/>
        </authorList>
    </citation>
    <scope>NUCLEOTIDE SEQUENCE</scope>
    <source>
        <strain evidence="12">CHK192-9172</strain>
    </source>
</reference>
<dbReference type="GO" id="GO:0005737">
    <property type="term" value="C:cytoplasm"/>
    <property type="evidence" value="ECO:0007669"/>
    <property type="project" value="UniProtKB-SubCell"/>
</dbReference>
<dbReference type="GO" id="GO:0006457">
    <property type="term" value="P:protein folding"/>
    <property type="evidence" value="ECO:0007669"/>
    <property type="project" value="InterPro"/>
</dbReference>
<dbReference type="Proteomes" id="UP000824024">
    <property type="component" value="Unassembled WGS sequence"/>
</dbReference>
<evidence type="ECO:0000256" key="3">
    <source>
        <dbReference type="ARBA" id="ARBA00005464"/>
    </source>
</evidence>
<proteinExistence type="inferred from homology"/>
<dbReference type="Gene3D" id="1.10.3120.10">
    <property type="entry name" value="Trigger factor, C-terminal domain"/>
    <property type="match status" value="1"/>
</dbReference>
<keyword evidence="6" id="KW-0143">Chaperone</keyword>
<dbReference type="Gene3D" id="3.10.50.40">
    <property type="match status" value="1"/>
</dbReference>
<evidence type="ECO:0000313" key="12">
    <source>
        <dbReference type="EMBL" id="HIZ06621.1"/>
    </source>
</evidence>
<dbReference type="GO" id="GO:0015031">
    <property type="term" value="P:protein transport"/>
    <property type="evidence" value="ECO:0007669"/>
    <property type="project" value="InterPro"/>
</dbReference>
<dbReference type="Pfam" id="PF00254">
    <property type="entry name" value="FKBP_C"/>
    <property type="match status" value="1"/>
</dbReference>
<evidence type="ECO:0000256" key="7">
    <source>
        <dbReference type="ARBA" id="ARBA00023235"/>
    </source>
</evidence>
<evidence type="ECO:0000256" key="10">
    <source>
        <dbReference type="PROSITE-ProRule" id="PRU00277"/>
    </source>
</evidence>
<dbReference type="SUPFAM" id="SSF109998">
    <property type="entry name" value="Triger factor/SurA peptide-binding domain-like"/>
    <property type="match status" value="1"/>
</dbReference>
<dbReference type="GO" id="GO:0051301">
    <property type="term" value="P:cell division"/>
    <property type="evidence" value="ECO:0007669"/>
    <property type="project" value="UniProtKB-KW"/>
</dbReference>
<dbReference type="Pfam" id="PF05698">
    <property type="entry name" value="Trigger_C"/>
    <property type="match status" value="1"/>
</dbReference>
<dbReference type="InterPro" id="IPR046357">
    <property type="entry name" value="PPIase_dom_sf"/>
</dbReference>
<dbReference type="AlphaFoldDB" id="A0A9D2D1B9"/>
<evidence type="ECO:0000256" key="8">
    <source>
        <dbReference type="ARBA" id="ARBA00023306"/>
    </source>
</evidence>
<keyword evidence="7 10" id="KW-0413">Isomerase</keyword>
<dbReference type="GO" id="GO:0003755">
    <property type="term" value="F:peptidyl-prolyl cis-trans isomerase activity"/>
    <property type="evidence" value="ECO:0007669"/>
    <property type="project" value="UniProtKB-KW"/>
</dbReference>
<comment type="caution">
    <text evidence="12">The sequence shown here is derived from an EMBL/GenBank/DDBJ whole genome shotgun (WGS) entry which is preliminary data.</text>
</comment>
<dbReference type="NCBIfam" id="TIGR00115">
    <property type="entry name" value="tig"/>
    <property type="match status" value="1"/>
</dbReference>
<dbReference type="PROSITE" id="PS50059">
    <property type="entry name" value="FKBP_PPIASE"/>
    <property type="match status" value="1"/>
</dbReference>
<dbReference type="SUPFAM" id="SSF54534">
    <property type="entry name" value="FKBP-like"/>
    <property type="match status" value="1"/>
</dbReference>
<dbReference type="InterPro" id="IPR001179">
    <property type="entry name" value="PPIase_FKBP_dom"/>
</dbReference>
<dbReference type="FunFam" id="3.10.50.40:FF:000001">
    <property type="entry name" value="Trigger factor"/>
    <property type="match status" value="1"/>
</dbReference>
<dbReference type="InterPro" id="IPR005215">
    <property type="entry name" value="Trig_fac"/>
</dbReference>
<evidence type="ECO:0000256" key="9">
    <source>
        <dbReference type="ARBA" id="ARBA00024849"/>
    </source>
</evidence>
<keyword evidence="4" id="KW-0132">Cell division</keyword>
<evidence type="ECO:0000313" key="13">
    <source>
        <dbReference type="Proteomes" id="UP000824024"/>
    </source>
</evidence>
<sequence length="321" mass="35502">MSDTAEKITVVLGEYKGIRIPKMEATVSNEEIEEELKRAQQMAAKKTPKDGPAETGDEALIDFTGYIDGKAFPGGDGSDYPLVIGSGAFIPGFEEQLLGSKKGDCVDVKVSFPENYHAAEYAGRPAIFKVQIKELREAVLPELDDELAAAVSPCKTLDGFKNYIRDEIMKHKQEDLAIQKENLIVDQIMKTTTVTVPEQDIQTAAENLKQGFIGQLKNSGQTLEAYLEFEHMTMEQFEESAIRQAEHMIKGQAVLAEIARQEGITVSDEEVERELRHMAIGYQMDQAKLKELIGERGIELVRQDVAGGKAMDFLTASAIEV</sequence>
<dbReference type="InterPro" id="IPR008880">
    <property type="entry name" value="Trigger_fac_C"/>
</dbReference>
<evidence type="ECO:0000256" key="5">
    <source>
        <dbReference type="ARBA" id="ARBA00023110"/>
    </source>
</evidence>
<evidence type="ECO:0000256" key="1">
    <source>
        <dbReference type="ARBA" id="ARBA00000971"/>
    </source>
</evidence>
<keyword evidence="8" id="KW-0131">Cell cycle</keyword>
<comment type="function">
    <text evidence="9">Involved in protein export. Acts as a chaperone by maintaining the newly synthesized protein in an open conformation. Functions as a peptidyl-prolyl cis-trans isomerase.</text>
</comment>
<comment type="catalytic activity">
    <reaction evidence="1 10">
        <text>[protein]-peptidylproline (omega=180) = [protein]-peptidylproline (omega=0)</text>
        <dbReference type="Rhea" id="RHEA:16237"/>
        <dbReference type="Rhea" id="RHEA-COMP:10747"/>
        <dbReference type="Rhea" id="RHEA-COMP:10748"/>
        <dbReference type="ChEBI" id="CHEBI:83833"/>
        <dbReference type="ChEBI" id="CHEBI:83834"/>
        <dbReference type="EC" id="5.2.1.8"/>
    </reaction>
</comment>
<feature type="domain" description="PPIase FKBP-type" evidence="11">
    <location>
        <begin position="56"/>
        <end position="116"/>
    </location>
</feature>
<reference evidence="12" key="1">
    <citation type="journal article" date="2021" name="PeerJ">
        <title>Extensive microbial diversity within the chicken gut microbiome revealed by metagenomics and culture.</title>
        <authorList>
            <person name="Gilroy R."/>
            <person name="Ravi A."/>
            <person name="Getino M."/>
            <person name="Pursley I."/>
            <person name="Horton D.L."/>
            <person name="Alikhan N.F."/>
            <person name="Baker D."/>
            <person name="Gharbi K."/>
            <person name="Hall N."/>
            <person name="Watson M."/>
            <person name="Adriaenssens E.M."/>
            <person name="Foster-Nyarko E."/>
            <person name="Jarju S."/>
            <person name="Secka A."/>
            <person name="Antonio M."/>
            <person name="Oren A."/>
            <person name="Chaudhuri R.R."/>
            <person name="La Ragione R."/>
            <person name="Hildebrand F."/>
            <person name="Pallen M.J."/>
        </authorList>
    </citation>
    <scope>NUCLEOTIDE SEQUENCE</scope>
    <source>
        <strain evidence="12">CHK192-9172</strain>
    </source>
</reference>